<protein>
    <submittedName>
        <fullName evidence="2">Uncharacterized protein LOC115224193 isoform X1</fullName>
    </submittedName>
</protein>
<evidence type="ECO:0000313" key="1">
    <source>
        <dbReference type="Proteomes" id="UP000515154"/>
    </source>
</evidence>
<dbReference type="KEGG" id="osn:115224193"/>
<proteinExistence type="predicted"/>
<keyword evidence="1" id="KW-1185">Reference proteome</keyword>
<dbReference type="Proteomes" id="UP000515154">
    <property type="component" value="Linkage group LG25"/>
</dbReference>
<gene>
    <name evidence="2" type="primary">LOC115224193</name>
</gene>
<dbReference type="AlphaFoldDB" id="A0A6P7TH30"/>
<sequence length="129" mass="14396">MADSDRHTTPLESAIYHGISPRKILFVRCFNGFVGIVVFISFLICLVQGHVRENSSPDYLLACNLVMSSLVACAVAWWYRSGDLAPDKYWFLLVVGAVILFQCLTTDIYVFHKQITIAPTVAPITTTPK</sequence>
<reference evidence="2" key="1">
    <citation type="submission" date="2025-08" db="UniProtKB">
        <authorList>
            <consortium name="RefSeq"/>
        </authorList>
    </citation>
    <scope>IDENTIFICATION</scope>
</reference>
<name>A0A6P7TH30_9MOLL</name>
<organism evidence="1 2">
    <name type="scientific">Octopus sinensis</name>
    <name type="common">East Asian common octopus</name>
    <dbReference type="NCBI Taxonomy" id="2607531"/>
    <lineage>
        <taxon>Eukaryota</taxon>
        <taxon>Metazoa</taxon>
        <taxon>Spiralia</taxon>
        <taxon>Lophotrochozoa</taxon>
        <taxon>Mollusca</taxon>
        <taxon>Cephalopoda</taxon>
        <taxon>Coleoidea</taxon>
        <taxon>Octopodiformes</taxon>
        <taxon>Octopoda</taxon>
        <taxon>Incirrata</taxon>
        <taxon>Octopodidae</taxon>
        <taxon>Octopus</taxon>
    </lineage>
</organism>
<evidence type="ECO:0000313" key="2">
    <source>
        <dbReference type="RefSeq" id="XP_029650809.1"/>
    </source>
</evidence>
<accession>A0A6P7TH30</accession>
<dbReference type="RefSeq" id="XP_029650809.1">
    <property type="nucleotide sequence ID" value="XM_029794949.2"/>
</dbReference>